<evidence type="ECO:0000256" key="1">
    <source>
        <dbReference type="ARBA" id="ARBA00023002"/>
    </source>
</evidence>
<protein>
    <recommendedName>
        <fullName evidence="4">DUF4243 domain-containing protein</fullName>
    </recommendedName>
</protein>
<evidence type="ECO:0000313" key="2">
    <source>
        <dbReference type="EMBL" id="CAE6750964.1"/>
    </source>
</evidence>
<dbReference type="Proteomes" id="UP000672526">
    <property type="component" value="Unassembled WGS sequence"/>
</dbReference>
<keyword evidence="1" id="KW-0560">Oxidoreductase</keyword>
<proteinExistence type="predicted"/>
<dbReference type="EMBL" id="CAJNBK010000006">
    <property type="protein sequence ID" value="CAE6750964.1"/>
    <property type="molecule type" value="Genomic_DNA"/>
</dbReference>
<organism evidence="2 3">
    <name type="scientific">Paraburkholderia haematera</name>
    <dbReference type="NCBI Taxonomy" id="2793077"/>
    <lineage>
        <taxon>Bacteria</taxon>
        <taxon>Pseudomonadati</taxon>
        <taxon>Pseudomonadota</taxon>
        <taxon>Betaproteobacteria</taxon>
        <taxon>Burkholderiales</taxon>
        <taxon>Burkholderiaceae</taxon>
        <taxon>Paraburkholderia</taxon>
    </lineage>
</organism>
<evidence type="ECO:0000313" key="3">
    <source>
        <dbReference type="Proteomes" id="UP000672526"/>
    </source>
</evidence>
<dbReference type="PANTHER" id="PTHR35870">
    <property type="entry name" value="PROTEIN, PUTATIVE (AFU_ORTHOLOGUE AFUA_5G03330)-RELATED"/>
    <property type="match status" value="1"/>
</dbReference>
<gene>
    <name evidence="2" type="ORF">R69888_02973</name>
</gene>
<dbReference type="Pfam" id="PF14027">
    <property type="entry name" value="Questin_oxidase"/>
    <property type="match status" value="2"/>
</dbReference>
<dbReference type="InterPro" id="IPR025337">
    <property type="entry name" value="Questin_oxidase-like"/>
</dbReference>
<dbReference type="PANTHER" id="PTHR35870:SF1">
    <property type="entry name" value="PROTEIN, PUTATIVE (AFU_ORTHOLOGUE AFUA_5G03330)-RELATED"/>
    <property type="match status" value="1"/>
</dbReference>
<dbReference type="RefSeq" id="WP_211611948.1">
    <property type="nucleotide sequence ID" value="NZ_CAJNBK010000006.1"/>
</dbReference>
<evidence type="ECO:0008006" key="4">
    <source>
        <dbReference type="Google" id="ProtNLM"/>
    </source>
</evidence>
<accession>A0ABM8RFX7</accession>
<keyword evidence="3" id="KW-1185">Reference proteome</keyword>
<name>A0ABM8RFX7_9BURK</name>
<comment type="caution">
    <text evidence="2">The sequence shown here is derived from an EMBL/GenBank/DDBJ whole genome shotgun (WGS) entry which is preliminary data.</text>
</comment>
<reference evidence="2 3" key="1">
    <citation type="submission" date="2021-02" db="EMBL/GenBank/DDBJ databases">
        <authorList>
            <person name="Vanwijnsberghe S."/>
        </authorList>
    </citation>
    <scope>NUCLEOTIDE SEQUENCE [LARGE SCALE GENOMIC DNA]</scope>
    <source>
        <strain evidence="2 3">LMG 31837</strain>
    </source>
</reference>
<sequence>MRKDPVRLKLNELLDANARFDLMARGTTNHCPMALVALAEMGASPARLQEFFDRWEREYALSAPPVDAIVSRHEWSRQLGNAAAFGALRVCFLDWIAEAGSVPVIAAVLKEVPFAPATQAFHALIRLAYGIKAAHSGEIASGLAALISSHLHIDARFDENRTAENVEAGFDHVVCAMGNGAVPGNSITSRLRAVASDVRFRHAILAPPPAVTLLDDLARATISAYWRSPDFTVLHTVTATHAARILLAQLPDTSAKQLLPGLWIALCTAYATVGRPANVETDSSDVTVSWSDVRRMAVASNDDHVIKMAYTCLCEDRHHPSPLYLASAARLVFRTTKT</sequence>